<dbReference type="Proteomes" id="UP000215914">
    <property type="component" value="Chromosome 11"/>
</dbReference>
<reference evidence="1 4" key="1">
    <citation type="journal article" date="2017" name="Nature">
        <title>The sunflower genome provides insights into oil metabolism, flowering and Asterid evolution.</title>
        <authorList>
            <person name="Badouin H."/>
            <person name="Gouzy J."/>
            <person name="Grassa C.J."/>
            <person name="Murat F."/>
            <person name="Staton S.E."/>
            <person name="Cottret L."/>
            <person name="Lelandais-Briere C."/>
            <person name="Owens G.L."/>
            <person name="Carrere S."/>
            <person name="Mayjonade B."/>
            <person name="Legrand L."/>
            <person name="Gill N."/>
            <person name="Kane N.C."/>
            <person name="Bowers J.E."/>
            <person name="Hubner S."/>
            <person name="Bellec A."/>
            <person name="Berard A."/>
            <person name="Berges H."/>
            <person name="Blanchet N."/>
            <person name="Boniface M.C."/>
            <person name="Brunel D."/>
            <person name="Catrice O."/>
            <person name="Chaidir N."/>
            <person name="Claudel C."/>
            <person name="Donnadieu C."/>
            <person name="Faraut T."/>
            <person name="Fievet G."/>
            <person name="Helmstetter N."/>
            <person name="King M."/>
            <person name="Knapp S.J."/>
            <person name="Lai Z."/>
            <person name="Le Paslier M.C."/>
            <person name="Lippi Y."/>
            <person name="Lorenzon L."/>
            <person name="Mandel J.R."/>
            <person name="Marage G."/>
            <person name="Marchand G."/>
            <person name="Marquand E."/>
            <person name="Bret-Mestries E."/>
            <person name="Morien E."/>
            <person name="Nambeesan S."/>
            <person name="Nguyen T."/>
            <person name="Pegot-Espagnet P."/>
            <person name="Pouilly N."/>
            <person name="Raftis F."/>
            <person name="Sallet E."/>
            <person name="Schiex T."/>
            <person name="Thomas J."/>
            <person name="Vandecasteele C."/>
            <person name="Vares D."/>
            <person name="Vear F."/>
            <person name="Vautrin S."/>
            <person name="Crespi M."/>
            <person name="Mangin B."/>
            <person name="Burke J.M."/>
            <person name="Salse J."/>
            <person name="Munos S."/>
            <person name="Vincourt P."/>
            <person name="Rieseberg L.H."/>
            <person name="Langlade N.B."/>
        </authorList>
    </citation>
    <scope>NUCLEOTIDE SEQUENCE [LARGE SCALE GENOMIC DNA]</scope>
    <source>
        <strain evidence="4">cv. SF193</strain>
        <tissue evidence="1">Leaves</tissue>
    </source>
</reference>
<dbReference type="InParanoid" id="A0A251TC32"/>
<reference evidence="1" key="3">
    <citation type="submission" date="2020-06" db="EMBL/GenBank/DDBJ databases">
        <title>Helianthus annuus Genome sequencing and assembly Release 2.</title>
        <authorList>
            <person name="Gouzy J."/>
            <person name="Langlade N."/>
            <person name="Munos S."/>
        </authorList>
    </citation>
    <scope>NUCLEOTIDE SEQUENCE</scope>
    <source>
        <tissue evidence="1">Leaves</tissue>
    </source>
</reference>
<sequence length="138" mass="15946">MRKGHNSSFSNHPKRIHFSCCPLRSESKAFVTYQISGHRSVTLPSIIKSPITNPLVFRFLSSLWPPDPFGFLYLLNLRSPDRLGFRLNCRRLPDLLVSDMEDDEETHINPSDPDLDLKIRSDLIHGSPSRCRPPYRCR</sequence>
<evidence type="ECO:0000313" key="2">
    <source>
        <dbReference type="EMBL" id="KAF5783419.1"/>
    </source>
</evidence>
<dbReference type="EMBL" id="CM007900">
    <property type="protein sequence ID" value="OTG08700.1"/>
    <property type="molecule type" value="Genomic_DNA"/>
</dbReference>
<organism evidence="3 4">
    <name type="scientific">Helianthus annuus</name>
    <name type="common">Common sunflower</name>
    <dbReference type="NCBI Taxonomy" id="4232"/>
    <lineage>
        <taxon>Eukaryota</taxon>
        <taxon>Viridiplantae</taxon>
        <taxon>Streptophyta</taxon>
        <taxon>Embryophyta</taxon>
        <taxon>Tracheophyta</taxon>
        <taxon>Spermatophyta</taxon>
        <taxon>Magnoliopsida</taxon>
        <taxon>eudicotyledons</taxon>
        <taxon>Gunneridae</taxon>
        <taxon>Pentapetalae</taxon>
        <taxon>asterids</taxon>
        <taxon>campanulids</taxon>
        <taxon>Asterales</taxon>
        <taxon>Asteraceae</taxon>
        <taxon>Asteroideae</taxon>
        <taxon>Heliantheae alliance</taxon>
        <taxon>Heliantheae</taxon>
        <taxon>Helianthus</taxon>
    </lineage>
</organism>
<evidence type="ECO:0000313" key="1">
    <source>
        <dbReference type="EMBL" id="KAF5759494.1"/>
    </source>
</evidence>
<evidence type="ECO:0000313" key="3">
    <source>
        <dbReference type="EMBL" id="OTG08700.1"/>
    </source>
</evidence>
<proteinExistence type="predicted"/>
<name>A0A251TC32_HELAN</name>
<gene>
    <name evidence="3" type="ORF">HannXRQ_Chr11g0344651</name>
    <name evidence="2" type="ORF">HanXRQr2_Chr11g0507721</name>
    <name evidence="1" type="ORF">HanXRQr2_Chr16g0741961</name>
</gene>
<dbReference type="AlphaFoldDB" id="A0A251TC32"/>
<reference evidence="3" key="2">
    <citation type="submission" date="2017-02" db="EMBL/GenBank/DDBJ databases">
        <title>Sunflower complete genome.</title>
        <authorList>
            <person name="Langlade N."/>
            <person name="Munos S."/>
        </authorList>
    </citation>
    <scope>NUCLEOTIDE SEQUENCE [LARGE SCALE GENOMIC DNA]</scope>
    <source>
        <tissue evidence="3">Leaves</tissue>
    </source>
</reference>
<accession>A0A251TC32</accession>
<dbReference type="Gramene" id="mRNA:HanXRQr2_Chr11g0507721">
    <property type="protein sequence ID" value="CDS:HanXRQr2_Chr11g0507721.1"/>
    <property type="gene ID" value="HanXRQr2_Chr11g0507721"/>
</dbReference>
<dbReference type="EMBL" id="MNCJ02000326">
    <property type="protein sequence ID" value="KAF5783419.1"/>
    <property type="molecule type" value="Genomic_DNA"/>
</dbReference>
<protein>
    <submittedName>
        <fullName evidence="3">Uncharacterized protein</fullName>
    </submittedName>
</protein>
<dbReference type="EMBL" id="MNCJ02000331">
    <property type="protein sequence ID" value="KAF5759494.1"/>
    <property type="molecule type" value="Genomic_DNA"/>
</dbReference>
<evidence type="ECO:0000313" key="4">
    <source>
        <dbReference type="Proteomes" id="UP000215914"/>
    </source>
</evidence>
<dbReference type="Gramene" id="mRNA:HanXRQr2_Chr16g0741961">
    <property type="protein sequence ID" value="CDS:HanXRQr2_Chr16g0741961.1"/>
    <property type="gene ID" value="HanXRQr2_Chr16g0741961"/>
</dbReference>
<keyword evidence="4" id="KW-1185">Reference proteome</keyword>